<organism evidence="7 8">
    <name type="scientific">Aquisalimonas asiatica</name>
    <dbReference type="NCBI Taxonomy" id="406100"/>
    <lineage>
        <taxon>Bacteria</taxon>
        <taxon>Pseudomonadati</taxon>
        <taxon>Pseudomonadota</taxon>
        <taxon>Gammaproteobacteria</taxon>
        <taxon>Chromatiales</taxon>
        <taxon>Ectothiorhodospiraceae</taxon>
        <taxon>Aquisalimonas</taxon>
    </lineage>
</organism>
<dbReference type="EMBL" id="FOEG01000004">
    <property type="protein sequence ID" value="SEO89641.1"/>
    <property type="molecule type" value="Genomic_DNA"/>
</dbReference>
<keyword evidence="3" id="KW-0732">Signal</keyword>
<evidence type="ECO:0000259" key="4">
    <source>
        <dbReference type="Pfam" id="PF25917"/>
    </source>
</evidence>
<keyword evidence="2" id="KW-0175">Coiled coil</keyword>
<dbReference type="PANTHER" id="PTHR30469:SF15">
    <property type="entry name" value="HLYD FAMILY OF SECRETION PROTEINS"/>
    <property type="match status" value="1"/>
</dbReference>
<sequence>MARKLSLLLFLGLFALAGCSNDDDAAEDGDAGNDGVLITTEDASISTVNDTERTIGRLTSKTAPSITAEVSGQIQVIHIEEGDEVARGDTLVEIDPEPYELALAQARTDVRRLEVSLRTQRRELERSEELLEDGYVTQSEFDAIEGEVESLEGDLEGARAQVSNAERDLRNTTIRAPVDGAIDERMVSEGDYTSPGEPMLTVVSQDLLRIRLPFPETVAQRLEVGQPVQLRAPVAGGDVDGSISELRPGLAEQSRTFEAIVNVENPGGWRQGGSVNAVVLVEQRESVTVPNDAIIQRPSGEVVYVIEDNTAHERTVEVGRRGSDRTEIRNGLDEGEVIAVDGAGFLSDEAAIRTDEE</sequence>
<feature type="domain" description="YknX-like C-terminal permuted SH3-like" evidence="6">
    <location>
        <begin position="287"/>
        <end position="352"/>
    </location>
</feature>
<evidence type="ECO:0000256" key="2">
    <source>
        <dbReference type="SAM" id="Coils"/>
    </source>
</evidence>
<gene>
    <name evidence="7" type="ORF">SAMN04488052_104134</name>
</gene>
<dbReference type="GO" id="GO:0015562">
    <property type="term" value="F:efflux transmembrane transporter activity"/>
    <property type="evidence" value="ECO:0007669"/>
    <property type="project" value="TreeGrafter"/>
</dbReference>
<evidence type="ECO:0000259" key="6">
    <source>
        <dbReference type="Pfam" id="PF25989"/>
    </source>
</evidence>
<dbReference type="PROSITE" id="PS51257">
    <property type="entry name" value="PROKAR_LIPOPROTEIN"/>
    <property type="match status" value="1"/>
</dbReference>
<dbReference type="SUPFAM" id="SSF111369">
    <property type="entry name" value="HlyD-like secretion proteins"/>
    <property type="match status" value="1"/>
</dbReference>
<dbReference type="PANTHER" id="PTHR30469">
    <property type="entry name" value="MULTIDRUG RESISTANCE PROTEIN MDTA"/>
    <property type="match status" value="1"/>
</dbReference>
<dbReference type="Gene3D" id="2.40.50.100">
    <property type="match status" value="1"/>
</dbReference>
<comment type="similarity">
    <text evidence="1">Belongs to the membrane fusion protein (MFP) (TC 8.A.1) family.</text>
</comment>
<reference evidence="7 8" key="1">
    <citation type="submission" date="2016-10" db="EMBL/GenBank/DDBJ databases">
        <authorList>
            <person name="de Groot N.N."/>
        </authorList>
    </citation>
    <scope>NUCLEOTIDE SEQUENCE [LARGE SCALE GENOMIC DNA]</scope>
    <source>
        <strain evidence="7 8">CGMCC 1.6291</strain>
    </source>
</reference>
<dbReference type="InterPro" id="IPR058625">
    <property type="entry name" value="MdtA-like_BSH"/>
</dbReference>
<feature type="coiled-coil region" evidence="2">
    <location>
        <begin position="103"/>
        <end position="175"/>
    </location>
</feature>
<evidence type="ECO:0000256" key="1">
    <source>
        <dbReference type="ARBA" id="ARBA00009477"/>
    </source>
</evidence>
<feature type="signal peptide" evidence="3">
    <location>
        <begin position="1"/>
        <end position="17"/>
    </location>
</feature>
<dbReference type="InterPro" id="IPR006143">
    <property type="entry name" value="RND_pump_MFP"/>
</dbReference>
<proteinExistence type="inferred from homology"/>
<protein>
    <submittedName>
        <fullName evidence="7">RND family efflux transporter, MFP subunit</fullName>
    </submittedName>
</protein>
<name>A0A1H8TFJ1_9GAMM</name>
<evidence type="ECO:0000313" key="7">
    <source>
        <dbReference type="EMBL" id="SEO89641.1"/>
    </source>
</evidence>
<evidence type="ECO:0000259" key="5">
    <source>
        <dbReference type="Pfam" id="PF25954"/>
    </source>
</evidence>
<dbReference type="AlphaFoldDB" id="A0A1H8TFJ1"/>
<dbReference type="Gene3D" id="2.40.420.20">
    <property type="match status" value="1"/>
</dbReference>
<dbReference type="Gene3D" id="1.10.287.470">
    <property type="entry name" value="Helix hairpin bin"/>
    <property type="match status" value="1"/>
</dbReference>
<feature type="domain" description="Multidrug resistance protein MdtA-like barrel-sandwich hybrid" evidence="4">
    <location>
        <begin position="65"/>
        <end position="204"/>
    </location>
</feature>
<dbReference type="STRING" id="406100.SAMN04488052_104134"/>
<dbReference type="Gene3D" id="2.40.30.170">
    <property type="match status" value="1"/>
</dbReference>
<dbReference type="InterPro" id="IPR058637">
    <property type="entry name" value="YknX-like_C"/>
</dbReference>
<dbReference type="Pfam" id="PF25954">
    <property type="entry name" value="Beta-barrel_RND_2"/>
    <property type="match status" value="1"/>
</dbReference>
<dbReference type="InterPro" id="IPR058792">
    <property type="entry name" value="Beta-barrel_RND_2"/>
</dbReference>
<dbReference type="RefSeq" id="WP_091643328.1">
    <property type="nucleotide sequence ID" value="NZ_FOEG01000004.1"/>
</dbReference>
<dbReference type="NCBIfam" id="TIGR01730">
    <property type="entry name" value="RND_mfp"/>
    <property type="match status" value="1"/>
</dbReference>
<dbReference type="GO" id="GO:1990281">
    <property type="term" value="C:efflux pump complex"/>
    <property type="evidence" value="ECO:0007669"/>
    <property type="project" value="TreeGrafter"/>
</dbReference>
<evidence type="ECO:0000256" key="3">
    <source>
        <dbReference type="SAM" id="SignalP"/>
    </source>
</evidence>
<dbReference type="Proteomes" id="UP000199657">
    <property type="component" value="Unassembled WGS sequence"/>
</dbReference>
<feature type="chain" id="PRO_5011463196" evidence="3">
    <location>
        <begin position="18"/>
        <end position="357"/>
    </location>
</feature>
<keyword evidence="8" id="KW-1185">Reference proteome</keyword>
<dbReference type="Pfam" id="PF25917">
    <property type="entry name" value="BSH_RND"/>
    <property type="match status" value="1"/>
</dbReference>
<dbReference type="Pfam" id="PF25989">
    <property type="entry name" value="YknX_C"/>
    <property type="match status" value="1"/>
</dbReference>
<feature type="domain" description="CusB-like beta-barrel" evidence="5">
    <location>
        <begin position="214"/>
        <end position="268"/>
    </location>
</feature>
<evidence type="ECO:0000313" key="8">
    <source>
        <dbReference type="Proteomes" id="UP000199657"/>
    </source>
</evidence>
<dbReference type="OrthoDB" id="9806939at2"/>
<accession>A0A1H8TFJ1</accession>